<dbReference type="Pfam" id="PF18269">
    <property type="entry name" value="T3SS_ATPase_C"/>
    <property type="match status" value="1"/>
</dbReference>
<proteinExistence type="predicted"/>
<dbReference type="EMBL" id="RCWN01000001">
    <property type="protein sequence ID" value="RLQ88818.1"/>
    <property type="molecule type" value="Genomic_DNA"/>
</dbReference>
<keyword evidence="2" id="KW-0547">Nucleotide-binding</keyword>
<dbReference type="Proteomes" id="UP000281094">
    <property type="component" value="Unassembled WGS sequence"/>
</dbReference>
<evidence type="ECO:0000256" key="3">
    <source>
        <dbReference type="ARBA" id="ARBA00022840"/>
    </source>
</evidence>
<dbReference type="GO" id="GO:0016787">
    <property type="term" value="F:hydrolase activity"/>
    <property type="evidence" value="ECO:0007669"/>
    <property type="project" value="UniProtKB-KW"/>
</dbReference>
<organism evidence="7 8">
    <name type="scientific">Notoacmeibacter ruber</name>
    <dbReference type="NCBI Taxonomy" id="2670375"/>
    <lineage>
        <taxon>Bacteria</taxon>
        <taxon>Pseudomonadati</taxon>
        <taxon>Pseudomonadota</taxon>
        <taxon>Alphaproteobacteria</taxon>
        <taxon>Hyphomicrobiales</taxon>
        <taxon>Notoacmeibacteraceae</taxon>
        <taxon>Notoacmeibacter</taxon>
    </lineage>
</organism>
<dbReference type="InterPro" id="IPR050053">
    <property type="entry name" value="ATPase_alpha/beta_chains"/>
</dbReference>
<dbReference type="Gene3D" id="3.40.50.12240">
    <property type="match status" value="1"/>
</dbReference>
<name>A0A3L7JDF2_9HYPH</name>
<dbReference type="InterPro" id="IPR003593">
    <property type="entry name" value="AAA+_ATPase"/>
</dbReference>
<sequence length="483" mass="51436">MPGWPVTDHSGLQALAAFAVEAAPVAREAGRVVAIAAGQLRIRGLGNSVSLGECLVCQTQDGPVPLQVVRIDSSDIRAAPFLDGFRIRRDDIVLRAPPHTGCPDEAWKGRVLDGLGSAIDGGPAIVGETAEEPPVAQGRSQRILSACRVDEAFRTGVAAIDVFTPLCYGQRLGIFAGSGVGKSTLLSMLANSGAFDAVVIGLIGERTREAREFMTETLQDEARQKAITIVATSDETALMRTRAAELTMTTAEWYRDRGKRVLVLFDSVTRYAHALREIGIALGEAPIARGYPPSVFAALPKLMERGGPALNGSGGSITMIATVLVDGDEHNEPIGDTLRGILDGHVVLSRAIAAEGRYPPVDVTQSLSRLALRAWSKEHRLFVSELKALIARYEETQDLRLLGGWRPGADPFLDKAVEMVPVIYDSIRQSPGDVGPLDPFDAIARRLKSVAESKTEEKKNAAFSTAKGQGASSFGATSAFMGG</sequence>
<dbReference type="PANTHER" id="PTHR15184:SF9">
    <property type="entry name" value="SPI-1 TYPE 3 SECRETION SYSTEM ATPASE"/>
    <property type="match status" value="1"/>
</dbReference>
<reference evidence="7 8" key="1">
    <citation type="submission" date="2018-10" db="EMBL/GenBank/DDBJ databases">
        <title>Notoacmeibacter sp. M2BS9Y-3-1, whole genome shotgun sequence.</title>
        <authorList>
            <person name="Tuo L."/>
        </authorList>
    </citation>
    <scope>NUCLEOTIDE SEQUENCE [LARGE SCALE GENOMIC DNA]</scope>
    <source>
        <strain evidence="7 8">M2BS9Y-3-1</strain>
    </source>
</reference>
<dbReference type="SMART" id="SM00382">
    <property type="entry name" value="AAA"/>
    <property type="match status" value="1"/>
</dbReference>
<comment type="caution">
    <text evidence="7">The sequence shown here is derived from an EMBL/GenBank/DDBJ whole genome shotgun (WGS) entry which is preliminary data.</text>
</comment>
<dbReference type="InterPro" id="IPR027417">
    <property type="entry name" value="P-loop_NTPase"/>
</dbReference>
<dbReference type="GO" id="GO:0005524">
    <property type="term" value="F:ATP binding"/>
    <property type="evidence" value="ECO:0007669"/>
    <property type="project" value="UniProtKB-KW"/>
</dbReference>
<evidence type="ECO:0000256" key="4">
    <source>
        <dbReference type="ARBA" id="ARBA00022967"/>
    </source>
</evidence>
<dbReference type="InterPro" id="IPR000194">
    <property type="entry name" value="ATPase_F1/V1/A1_a/bsu_nucl-bd"/>
</dbReference>
<evidence type="ECO:0000256" key="5">
    <source>
        <dbReference type="SAM" id="MobiDB-lite"/>
    </source>
</evidence>
<evidence type="ECO:0000259" key="6">
    <source>
        <dbReference type="SMART" id="SM00382"/>
    </source>
</evidence>
<keyword evidence="4" id="KW-1278">Translocase</keyword>
<dbReference type="PROSITE" id="PS00152">
    <property type="entry name" value="ATPASE_ALPHA_BETA"/>
    <property type="match status" value="1"/>
</dbReference>
<dbReference type="InterPro" id="IPR040627">
    <property type="entry name" value="T3SS_ATPase_C"/>
</dbReference>
<dbReference type="PANTHER" id="PTHR15184">
    <property type="entry name" value="ATP SYNTHASE"/>
    <property type="match status" value="1"/>
</dbReference>
<keyword evidence="7" id="KW-0378">Hydrolase</keyword>
<accession>A0A3L7JDF2</accession>
<evidence type="ECO:0000313" key="7">
    <source>
        <dbReference type="EMBL" id="RLQ88818.1"/>
    </source>
</evidence>
<feature type="region of interest" description="Disordered" evidence="5">
    <location>
        <begin position="462"/>
        <end position="483"/>
    </location>
</feature>
<dbReference type="SUPFAM" id="SSF52540">
    <property type="entry name" value="P-loop containing nucleoside triphosphate hydrolases"/>
    <property type="match status" value="1"/>
</dbReference>
<keyword evidence="8" id="KW-1185">Reference proteome</keyword>
<keyword evidence="3" id="KW-0067">ATP-binding</keyword>
<dbReference type="EC" id="3.6.3.14" evidence="7"/>
<feature type="domain" description="AAA+ ATPase" evidence="6">
    <location>
        <begin position="168"/>
        <end position="353"/>
    </location>
</feature>
<feature type="compositionally biased region" description="Polar residues" evidence="5">
    <location>
        <begin position="462"/>
        <end position="476"/>
    </location>
</feature>
<dbReference type="InterPro" id="IPR020003">
    <property type="entry name" value="ATPase_a/bsu_AS"/>
</dbReference>
<dbReference type="Pfam" id="PF00006">
    <property type="entry name" value="ATP-synt_ab"/>
    <property type="match status" value="1"/>
</dbReference>
<dbReference type="GO" id="GO:0046933">
    <property type="term" value="F:proton-transporting ATP synthase activity, rotational mechanism"/>
    <property type="evidence" value="ECO:0007669"/>
    <property type="project" value="TreeGrafter"/>
</dbReference>
<gene>
    <name evidence="7" type="primary">fliI</name>
    <name evidence="7" type="ORF">D8780_11920</name>
</gene>
<evidence type="ECO:0000256" key="2">
    <source>
        <dbReference type="ARBA" id="ARBA00022741"/>
    </source>
</evidence>
<keyword evidence="1" id="KW-0813">Transport</keyword>
<evidence type="ECO:0000313" key="8">
    <source>
        <dbReference type="Proteomes" id="UP000281094"/>
    </source>
</evidence>
<protein>
    <submittedName>
        <fullName evidence="7">Flagellum-specific ATP synthase FliI</fullName>
        <ecNumber evidence="7">3.6.3.14</ecNumber>
    </submittedName>
</protein>
<evidence type="ECO:0000256" key="1">
    <source>
        <dbReference type="ARBA" id="ARBA00022448"/>
    </source>
</evidence>
<dbReference type="AlphaFoldDB" id="A0A3L7JDF2"/>